<keyword evidence="1" id="KW-0472">Membrane</keyword>
<evidence type="ECO:0000313" key="3">
    <source>
        <dbReference type="Proteomes" id="UP000278143"/>
    </source>
</evidence>
<keyword evidence="3" id="KW-1185">Reference proteome</keyword>
<evidence type="ECO:0000313" key="2">
    <source>
        <dbReference type="EMBL" id="RKP23891.1"/>
    </source>
</evidence>
<dbReference type="AlphaFoldDB" id="A0A4P9YX44"/>
<proteinExistence type="predicted"/>
<accession>A0A4P9YX44</accession>
<gene>
    <name evidence="2" type="ORF">SYNPS1DRAFT_30347</name>
</gene>
<feature type="transmembrane region" description="Helical" evidence="1">
    <location>
        <begin position="232"/>
        <end position="251"/>
    </location>
</feature>
<keyword evidence="1" id="KW-0812">Transmembrane</keyword>
<keyword evidence="1" id="KW-1133">Transmembrane helix</keyword>
<name>A0A4P9YX44_9FUNG</name>
<reference evidence="3" key="1">
    <citation type="journal article" date="2018" name="Nat. Microbiol.">
        <title>Leveraging single-cell genomics to expand the fungal tree of life.</title>
        <authorList>
            <person name="Ahrendt S.R."/>
            <person name="Quandt C.A."/>
            <person name="Ciobanu D."/>
            <person name="Clum A."/>
            <person name="Salamov A."/>
            <person name="Andreopoulos B."/>
            <person name="Cheng J.F."/>
            <person name="Woyke T."/>
            <person name="Pelin A."/>
            <person name="Henrissat B."/>
            <person name="Reynolds N.K."/>
            <person name="Benny G.L."/>
            <person name="Smith M.E."/>
            <person name="James T.Y."/>
            <person name="Grigoriev I.V."/>
        </authorList>
    </citation>
    <scope>NUCLEOTIDE SEQUENCE [LARGE SCALE GENOMIC DNA]</scope>
    <source>
        <strain evidence="3">Benny S71-1</strain>
    </source>
</reference>
<protein>
    <submittedName>
        <fullName evidence="2">Uncharacterized protein</fullName>
    </submittedName>
</protein>
<dbReference type="OrthoDB" id="5588769at2759"/>
<evidence type="ECO:0000256" key="1">
    <source>
        <dbReference type="SAM" id="Phobius"/>
    </source>
</evidence>
<dbReference type="EMBL" id="KZ990604">
    <property type="protein sequence ID" value="RKP23891.1"/>
    <property type="molecule type" value="Genomic_DNA"/>
</dbReference>
<dbReference type="Proteomes" id="UP000278143">
    <property type="component" value="Unassembled WGS sequence"/>
</dbReference>
<sequence length="262" mass="28482">MEPQACSLEGPSLCPNGFSCYSHTSGFLCRPSNTTGCIITPQGSLEFVHKPLAPFGEQCQQCTVPTSPQIRQQFQSHLSHIVDDEGWHTYGNCADGFCGSGHICRLKKERLSLCVTHDQCISGMCARLPQREGQFACTFSHTTGDTAVNVWVGRAIAIAGMLLLLLSLLGLWAVHKRIRQQHAHARKLVGKAATPSSNAVSPTSPTSPAEDSFLVAVEEAQWLERKLKMTTYFGIVLGLAIIVLGVVYSLLPPSAFPYDDTH</sequence>
<organism evidence="2 3">
    <name type="scientific">Syncephalis pseudoplumigaleata</name>
    <dbReference type="NCBI Taxonomy" id="1712513"/>
    <lineage>
        <taxon>Eukaryota</taxon>
        <taxon>Fungi</taxon>
        <taxon>Fungi incertae sedis</taxon>
        <taxon>Zoopagomycota</taxon>
        <taxon>Zoopagomycotina</taxon>
        <taxon>Zoopagomycetes</taxon>
        <taxon>Zoopagales</taxon>
        <taxon>Piptocephalidaceae</taxon>
        <taxon>Syncephalis</taxon>
    </lineage>
</organism>
<feature type="transmembrane region" description="Helical" evidence="1">
    <location>
        <begin position="151"/>
        <end position="174"/>
    </location>
</feature>